<evidence type="ECO:0000256" key="4">
    <source>
        <dbReference type="ARBA" id="ARBA00022722"/>
    </source>
</evidence>
<accession>A0A3N0AG95</accession>
<dbReference type="GO" id="GO:0006281">
    <property type="term" value="P:DNA repair"/>
    <property type="evidence" value="ECO:0007669"/>
    <property type="project" value="UniProtKB-KW"/>
</dbReference>
<keyword evidence="10" id="KW-0233">DNA recombination</keyword>
<evidence type="ECO:0000256" key="9">
    <source>
        <dbReference type="ARBA" id="ARBA00022842"/>
    </source>
</evidence>
<dbReference type="OrthoDB" id="4464809at2"/>
<keyword evidence="15" id="KW-1185">Reference proteome</keyword>
<dbReference type="InterPro" id="IPR004612">
    <property type="entry name" value="Resolv_RecU"/>
</dbReference>
<dbReference type="Pfam" id="PF03838">
    <property type="entry name" value="RecU"/>
    <property type="match status" value="1"/>
</dbReference>
<evidence type="ECO:0000256" key="3">
    <source>
        <dbReference type="ARBA" id="ARBA00022490"/>
    </source>
</evidence>
<comment type="cofactor">
    <cofactor evidence="1">
        <name>Mg(2+)</name>
        <dbReference type="ChEBI" id="CHEBI:18420"/>
    </cofactor>
</comment>
<comment type="subcellular location">
    <subcellularLocation>
        <location evidence="2">Cytoplasm</location>
    </subcellularLocation>
</comment>
<keyword evidence="5" id="KW-0479">Metal-binding</keyword>
<proteinExistence type="inferred from homology"/>
<keyword evidence="9" id="KW-0460">Magnesium</keyword>
<organism evidence="14 15">
    <name type="scientific">Slackia faecicanis</name>
    <dbReference type="NCBI Taxonomy" id="255723"/>
    <lineage>
        <taxon>Bacteria</taxon>
        <taxon>Bacillati</taxon>
        <taxon>Actinomycetota</taxon>
        <taxon>Coriobacteriia</taxon>
        <taxon>Eggerthellales</taxon>
        <taxon>Eggerthellaceae</taxon>
        <taxon>Slackia</taxon>
    </lineage>
</organism>
<dbReference type="SUPFAM" id="SSF52980">
    <property type="entry name" value="Restriction endonuclease-like"/>
    <property type="match status" value="1"/>
</dbReference>
<dbReference type="GO" id="GO:0005737">
    <property type="term" value="C:cytoplasm"/>
    <property type="evidence" value="ECO:0007669"/>
    <property type="project" value="UniProtKB-SubCell"/>
</dbReference>
<evidence type="ECO:0000256" key="8">
    <source>
        <dbReference type="ARBA" id="ARBA00022801"/>
    </source>
</evidence>
<dbReference type="EMBL" id="QICB01000002">
    <property type="protein sequence ID" value="RNL20828.1"/>
    <property type="molecule type" value="Genomic_DNA"/>
</dbReference>
<keyword evidence="11" id="KW-0234">DNA repair</keyword>
<protein>
    <recommendedName>
        <fullName evidence="13">Holliday junction resolvase RecU</fullName>
    </recommendedName>
</protein>
<dbReference type="Proteomes" id="UP000267368">
    <property type="component" value="Unassembled WGS sequence"/>
</dbReference>
<dbReference type="GO" id="GO:0004519">
    <property type="term" value="F:endonuclease activity"/>
    <property type="evidence" value="ECO:0007669"/>
    <property type="project" value="UniProtKB-KW"/>
</dbReference>
<evidence type="ECO:0000256" key="7">
    <source>
        <dbReference type="ARBA" id="ARBA00022763"/>
    </source>
</evidence>
<dbReference type="InterPro" id="IPR011856">
    <property type="entry name" value="tRNA_endonuc-like_dom_sf"/>
</dbReference>
<sequence>MNGNGAGKRFEKKFREAMEPHGFVLRIPNSVQPRGGRLIGSETEADFLVATGEDSYLVECKASNRPRLDFYNVKEHQEESLAEFDAMGPRCHGFLAVEFYDRDGYRAPHRMFLLPVGEWLAYKEESGRKSMPVSEFDAKAVEVPYERGAYRFDGRWYA</sequence>
<keyword evidence="7" id="KW-0227">DNA damage</keyword>
<evidence type="ECO:0000256" key="1">
    <source>
        <dbReference type="ARBA" id="ARBA00001946"/>
    </source>
</evidence>
<dbReference type="Gene3D" id="3.40.1350.10">
    <property type="match status" value="1"/>
</dbReference>
<evidence type="ECO:0000256" key="13">
    <source>
        <dbReference type="ARBA" id="ARBA00029523"/>
    </source>
</evidence>
<evidence type="ECO:0000256" key="2">
    <source>
        <dbReference type="ARBA" id="ARBA00004496"/>
    </source>
</evidence>
<evidence type="ECO:0000256" key="10">
    <source>
        <dbReference type="ARBA" id="ARBA00023172"/>
    </source>
</evidence>
<reference evidence="15" key="1">
    <citation type="submission" date="2018-05" db="EMBL/GenBank/DDBJ databases">
        <title>Genome Sequencing of selected type strains of the family Eggerthellaceae.</title>
        <authorList>
            <person name="Danylec N."/>
            <person name="Stoll D.A."/>
            <person name="Doetsch A."/>
            <person name="Huch M."/>
        </authorList>
    </citation>
    <scope>NUCLEOTIDE SEQUENCE [LARGE SCALE GENOMIC DNA]</scope>
    <source>
        <strain evidence="15">DSM 17537</strain>
    </source>
</reference>
<evidence type="ECO:0000256" key="12">
    <source>
        <dbReference type="ARBA" id="ARBA00023447"/>
    </source>
</evidence>
<dbReference type="InterPro" id="IPR011335">
    <property type="entry name" value="Restrct_endonuc-II-like"/>
</dbReference>
<gene>
    <name evidence="14" type="ORF">DMP07_04420</name>
</gene>
<dbReference type="GO" id="GO:0006310">
    <property type="term" value="P:DNA recombination"/>
    <property type="evidence" value="ECO:0007669"/>
    <property type="project" value="UniProtKB-KW"/>
</dbReference>
<keyword evidence="4" id="KW-0540">Nuclease</keyword>
<dbReference type="GO" id="GO:0003676">
    <property type="term" value="F:nucleic acid binding"/>
    <property type="evidence" value="ECO:0007669"/>
    <property type="project" value="InterPro"/>
</dbReference>
<keyword evidence="3" id="KW-0963">Cytoplasm</keyword>
<evidence type="ECO:0000313" key="15">
    <source>
        <dbReference type="Proteomes" id="UP000267368"/>
    </source>
</evidence>
<comment type="caution">
    <text evidence="14">The sequence shown here is derived from an EMBL/GenBank/DDBJ whole genome shotgun (WGS) entry which is preliminary data.</text>
</comment>
<dbReference type="GO" id="GO:0016787">
    <property type="term" value="F:hydrolase activity"/>
    <property type="evidence" value="ECO:0007669"/>
    <property type="project" value="UniProtKB-KW"/>
</dbReference>
<dbReference type="GO" id="GO:0046872">
    <property type="term" value="F:metal ion binding"/>
    <property type="evidence" value="ECO:0007669"/>
    <property type="project" value="UniProtKB-KW"/>
</dbReference>
<evidence type="ECO:0000256" key="5">
    <source>
        <dbReference type="ARBA" id="ARBA00022723"/>
    </source>
</evidence>
<evidence type="ECO:0000256" key="11">
    <source>
        <dbReference type="ARBA" id="ARBA00023204"/>
    </source>
</evidence>
<comment type="similarity">
    <text evidence="12">Belongs to the RecU family.</text>
</comment>
<dbReference type="RefSeq" id="WP_123197927.1">
    <property type="nucleotide sequence ID" value="NZ_QICB01000002.1"/>
</dbReference>
<name>A0A3N0AG95_9ACTN</name>
<evidence type="ECO:0000256" key="6">
    <source>
        <dbReference type="ARBA" id="ARBA00022759"/>
    </source>
</evidence>
<dbReference type="AlphaFoldDB" id="A0A3N0AG95"/>
<keyword evidence="6" id="KW-0255">Endonuclease</keyword>
<keyword evidence="8" id="KW-0378">Hydrolase</keyword>
<evidence type="ECO:0000313" key="14">
    <source>
        <dbReference type="EMBL" id="RNL20828.1"/>
    </source>
</evidence>